<evidence type="ECO:0000256" key="1">
    <source>
        <dbReference type="SAM" id="Phobius"/>
    </source>
</evidence>
<feature type="transmembrane region" description="Helical" evidence="1">
    <location>
        <begin position="83"/>
        <end position="103"/>
    </location>
</feature>
<dbReference type="Pfam" id="PF09835">
    <property type="entry name" value="DUF2062"/>
    <property type="match status" value="1"/>
</dbReference>
<gene>
    <name evidence="3" type="ORF">D6850_07295</name>
</gene>
<sequence>MVFKRRDKRPVWKAIADFFWPRGGWTRAALYVKHRLRRLPDPPHRIARGIFAGVFVSFTPFFGLHFFGAAVLAWILRGNIIAALLATFFGNPLTFLAIATISLQTGHFLLGRGGALPEESHRSLGGKFVDAGEDFHDNLLALFTGGDAHWSKLHVFYDDVFFPYMIGGLIPGVIAGLACYYFSLPLLIVYQNRRRVRLRKKWDELKKKAELRNEDTGADG</sequence>
<dbReference type="PANTHER" id="PTHR40547:SF1">
    <property type="entry name" value="SLL0298 PROTEIN"/>
    <property type="match status" value="1"/>
</dbReference>
<keyword evidence="4" id="KW-1185">Reference proteome</keyword>
<feature type="domain" description="DUF2062" evidence="2">
    <location>
        <begin position="27"/>
        <end position="195"/>
    </location>
</feature>
<accession>A0A3A8B313</accession>
<protein>
    <submittedName>
        <fullName evidence="3">DUF2062 domain-containing protein</fullName>
    </submittedName>
</protein>
<dbReference type="AlphaFoldDB" id="A0A3A8B313"/>
<dbReference type="InterPro" id="IPR018639">
    <property type="entry name" value="DUF2062"/>
</dbReference>
<dbReference type="Proteomes" id="UP000281128">
    <property type="component" value="Unassembled WGS sequence"/>
</dbReference>
<keyword evidence="1" id="KW-1133">Transmembrane helix</keyword>
<name>A0A3A8B313_9RHOB</name>
<evidence type="ECO:0000313" key="4">
    <source>
        <dbReference type="Proteomes" id="UP000281128"/>
    </source>
</evidence>
<evidence type="ECO:0000259" key="2">
    <source>
        <dbReference type="Pfam" id="PF09835"/>
    </source>
</evidence>
<dbReference type="OrthoDB" id="7360463at2"/>
<keyword evidence="1" id="KW-0812">Transmembrane</keyword>
<feature type="transmembrane region" description="Helical" evidence="1">
    <location>
        <begin position="50"/>
        <end position="76"/>
    </location>
</feature>
<keyword evidence="1" id="KW-0472">Membrane</keyword>
<dbReference type="RefSeq" id="WP_121165398.1">
    <property type="nucleotide sequence ID" value="NZ_RAPE01000002.1"/>
</dbReference>
<feature type="transmembrane region" description="Helical" evidence="1">
    <location>
        <begin position="161"/>
        <end position="190"/>
    </location>
</feature>
<evidence type="ECO:0000313" key="3">
    <source>
        <dbReference type="EMBL" id="RKF14682.1"/>
    </source>
</evidence>
<proteinExistence type="predicted"/>
<organism evidence="3 4">
    <name type="scientific">Roseovarius spongiae</name>
    <dbReference type="NCBI Taxonomy" id="2320272"/>
    <lineage>
        <taxon>Bacteria</taxon>
        <taxon>Pseudomonadati</taxon>
        <taxon>Pseudomonadota</taxon>
        <taxon>Alphaproteobacteria</taxon>
        <taxon>Rhodobacterales</taxon>
        <taxon>Roseobacteraceae</taxon>
        <taxon>Roseovarius</taxon>
    </lineage>
</organism>
<dbReference type="EMBL" id="RAPE01000002">
    <property type="protein sequence ID" value="RKF14682.1"/>
    <property type="molecule type" value="Genomic_DNA"/>
</dbReference>
<dbReference type="PANTHER" id="PTHR40547">
    <property type="entry name" value="SLL0298 PROTEIN"/>
    <property type="match status" value="1"/>
</dbReference>
<comment type="caution">
    <text evidence="3">The sequence shown here is derived from an EMBL/GenBank/DDBJ whole genome shotgun (WGS) entry which is preliminary data.</text>
</comment>
<reference evidence="3 4" key="1">
    <citation type="submission" date="2018-09" db="EMBL/GenBank/DDBJ databases">
        <title>Roseovarius spongiae sp. nov., isolated from a marine sponge.</title>
        <authorList>
            <person name="Zhuang L."/>
            <person name="Luo L."/>
        </authorList>
    </citation>
    <scope>NUCLEOTIDE SEQUENCE [LARGE SCALE GENOMIC DNA]</scope>
    <source>
        <strain evidence="3 4">HN-E21</strain>
    </source>
</reference>